<evidence type="ECO:0000256" key="1">
    <source>
        <dbReference type="SAM" id="MobiDB-lite"/>
    </source>
</evidence>
<dbReference type="AlphaFoldDB" id="A0A1R2AXE5"/>
<evidence type="ECO:0000313" key="2">
    <source>
        <dbReference type="EMBL" id="OMJ69213.1"/>
    </source>
</evidence>
<accession>A0A1R2AXE5</accession>
<organism evidence="2 3">
    <name type="scientific">Stentor coeruleus</name>
    <dbReference type="NCBI Taxonomy" id="5963"/>
    <lineage>
        <taxon>Eukaryota</taxon>
        <taxon>Sar</taxon>
        <taxon>Alveolata</taxon>
        <taxon>Ciliophora</taxon>
        <taxon>Postciliodesmatophora</taxon>
        <taxon>Heterotrichea</taxon>
        <taxon>Heterotrichida</taxon>
        <taxon>Stentoridae</taxon>
        <taxon>Stentor</taxon>
    </lineage>
</organism>
<gene>
    <name evidence="2" type="ORF">SteCoe_33126</name>
</gene>
<comment type="caution">
    <text evidence="2">The sequence shown here is derived from an EMBL/GenBank/DDBJ whole genome shotgun (WGS) entry which is preliminary data.</text>
</comment>
<evidence type="ECO:0000313" key="3">
    <source>
        <dbReference type="Proteomes" id="UP000187209"/>
    </source>
</evidence>
<feature type="compositionally biased region" description="Low complexity" evidence="1">
    <location>
        <begin position="153"/>
        <end position="175"/>
    </location>
</feature>
<keyword evidence="3" id="KW-1185">Reference proteome</keyword>
<sequence>MKILNVKLTKGRKEHRASIAVCSEHPVEEFLSLLKAGMCIQDSVILGFKDSQGVLLLPSLICNNPELIRTDDYELILKEKPLPTRPEEQFSHVISEIRINNQLNDEEYFILRTWMRENNQMIGQVYHTFLVKHNVDGFIEWLLKSSGIRQPHSTHNTHNTHSIHSIHNTHNIHNTLPDSSETPRDREITRNRDERPSTTRAGDRPRTSNQDRKGYQKYLQIMWELEAQGFLEQTNVRLIKAMILGENFDVMREFDYYFLNNISLQELGNKLQKLADKLSLYMERPSSPMPKNNQMQFLVESFAREGLVSAEDIEILKKLISEENEFVFSAYDVYESDKDQTELVDSLLRAINKKKKEEESLRSDSFYPEAPQANEEI</sequence>
<dbReference type="Proteomes" id="UP000187209">
    <property type="component" value="Unassembled WGS sequence"/>
</dbReference>
<protein>
    <submittedName>
        <fullName evidence="2">Uncharacterized protein</fullName>
    </submittedName>
</protein>
<reference evidence="2 3" key="1">
    <citation type="submission" date="2016-11" db="EMBL/GenBank/DDBJ databases">
        <title>The macronuclear genome of Stentor coeruleus: a giant cell with tiny introns.</title>
        <authorList>
            <person name="Slabodnick M."/>
            <person name="Ruby J.G."/>
            <person name="Reiff S.B."/>
            <person name="Swart E.C."/>
            <person name="Gosai S."/>
            <person name="Prabakaran S."/>
            <person name="Witkowska E."/>
            <person name="Larue G.E."/>
            <person name="Fisher S."/>
            <person name="Freeman R.M."/>
            <person name="Gunawardena J."/>
            <person name="Chu W."/>
            <person name="Stover N.A."/>
            <person name="Gregory B.D."/>
            <person name="Nowacki M."/>
            <person name="Derisi J."/>
            <person name="Roy S.W."/>
            <person name="Marshall W.F."/>
            <person name="Sood P."/>
        </authorList>
    </citation>
    <scope>NUCLEOTIDE SEQUENCE [LARGE SCALE GENOMIC DNA]</scope>
    <source>
        <strain evidence="2">WM001</strain>
    </source>
</reference>
<feature type="compositionally biased region" description="Basic and acidic residues" evidence="1">
    <location>
        <begin position="181"/>
        <end position="211"/>
    </location>
</feature>
<proteinExistence type="predicted"/>
<dbReference type="OrthoDB" id="313577at2759"/>
<name>A0A1R2AXE5_9CILI</name>
<feature type="region of interest" description="Disordered" evidence="1">
    <location>
        <begin position="152"/>
        <end position="211"/>
    </location>
</feature>
<feature type="region of interest" description="Disordered" evidence="1">
    <location>
        <begin position="355"/>
        <end position="377"/>
    </location>
</feature>
<dbReference type="EMBL" id="MPUH01001226">
    <property type="protein sequence ID" value="OMJ69213.1"/>
    <property type="molecule type" value="Genomic_DNA"/>
</dbReference>